<dbReference type="RefSeq" id="XP_005098918.1">
    <property type="nucleotide sequence ID" value="XM_005098861.3"/>
</dbReference>
<evidence type="ECO:0000313" key="2">
    <source>
        <dbReference type="Proteomes" id="UP000694888"/>
    </source>
</evidence>
<dbReference type="RefSeq" id="XP_005098919.1">
    <property type="nucleotide sequence ID" value="XM_005098862.3"/>
</dbReference>
<dbReference type="GeneID" id="101856344"/>
<evidence type="ECO:0000259" key="1">
    <source>
        <dbReference type="PROSITE" id="PS50053"/>
    </source>
</evidence>
<gene>
    <name evidence="3 4" type="primary">LOC101856344</name>
</gene>
<evidence type="ECO:0000313" key="3">
    <source>
        <dbReference type="RefSeq" id="XP_005098918.1"/>
    </source>
</evidence>
<dbReference type="InterPro" id="IPR000626">
    <property type="entry name" value="Ubiquitin-like_dom"/>
</dbReference>
<proteinExistence type="predicted"/>
<protein>
    <submittedName>
        <fullName evidence="3 4">Uncharacterized protein LOC101856344</fullName>
    </submittedName>
</protein>
<dbReference type="InterPro" id="IPR029071">
    <property type="entry name" value="Ubiquitin-like_domsf"/>
</dbReference>
<dbReference type="SMART" id="SM00213">
    <property type="entry name" value="UBQ"/>
    <property type="match status" value="1"/>
</dbReference>
<dbReference type="CDD" id="cd17039">
    <property type="entry name" value="Ubl_ubiquitin_like"/>
    <property type="match status" value="1"/>
</dbReference>
<feature type="domain" description="Ubiquitin-like" evidence="1">
    <location>
        <begin position="115"/>
        <end position="180"/>
    </location>
</feature>
<name>A0ABM0JQ41_APLCA</name>
<evidence type="ECO:0000313" key="4">
    <source>
        <dbReference type="RefSeq" id="XP_005098919.1"/>
    </source>
</evidence>
<dbReference type="Proteomes" id="UP000694888">
    <property type="component" value="Unplaced"/>
</dbReference>
<reference evidence="3 4" key="1">
    <citation type="submission" date="2025-05" db="UniProtKB">
        <authorList>
            <consortium name="RefSeq"/>
        </authorList>
    </citation>
    <scope>IDENTIFICATION</scope>
</reference>
<keyword evidence="2" id="KW-1185">Reference proteome</keyword>
<dbReference type="PROSITE" id="PS50053">
    <property type="entry name" value="UBIQUITIN_2"/>
    <property type="match status" value="1"/>
</dbReference>
<dbReference type="SUPFAM" id="SSF54236">
    <property type="entry name" value="Ubiquitin-like"/>
    <property type="match status" value="1"/>
</dbReference>
<accession>A0ABM0JQ41</accession>
<sequence>MSFNNTEQIGSTWSLDSGLPISRENSPCLQHSRHPQQPLIIEAGILPVGNHISDAVVATFEGEENRQSQHKWLIENGQRIGSVTVQALHLQTPDNGQRPLCNGHGLPISPPDPKFKIVVKNLAGKSFKPWVKSTDTVLHLKELANQQWGIDRDQQIHVQLVYGGHKLEDDKTLGYYDMRDTDGEVQLITRLRGG</sequence>
<dbReference type="Pfam" id="PF00240">
    <property type="entry name" value="ubiquitin"/>
    <property type="match status" value="1"/>
</dbReference>
<dbReference type="Gene3D" id="3.10.20.90">
    <property type="entry name" value="Phosphatidylinositol 3-kinase Catalytic Subunit, Chain A, domain 1"/>
    <property type="match status" value="1"/>
</dbReference>
<organism evidence="2 4">
    <name type="scientific">Aplysia californica</name>
    <name type="common">California sea hare</name>
    <dbReference type="NCBI Taxonomy" id="6500"/>
    <lineage>
        <taxon>Eukaryota</taxon>
        <taxon>Metazoa</taxon>
        <taxon>Spiralia</taxon>
        <taxon>Lophotrochozoa</taxon>
        <taxon>Mollusca</taxon>
        <taxon>Gastropoda</taxon>
        <taxon>Heterobranchia</taxon>
        <taxon>Euthyneura</taxon>
        <taxon>Tectipleura</taxon>
        <taxon>Aplysiida</taxon>
        <taxon>Aplysioidea</taxon>
        <taxon>Aplysiidae</taxon>
        <taxon>Aplysia</taxon>
    </lineage>
</organism>